<gene>
    <name evidence="1" type="ORF">GOM49_12770</name>
</gene>
<dbReference type="EMBL" id="CP046522">
    <property type="protein sequence ID" value="QGU95854.1"/>
    <property type="molecule type" value="Genomic_DNA"/>
</dbReference>
<sequence length="140" mass="16093">MINKRKSTWLILAFILILSLGGCGTKTKHENSSFEPINKLISILYFNKGTYEDYKALFTNSSLAFSENQFNEFRKKPDKSSFKYGANSSDEIMSHMKAVPNDANFATVYYVEDVDKSDESKAPLQWKVENRDGKWLLKND</sequence>
<dbReference type="AlphaFoldDB" id="A0A6I6F3T8"/>
<proteinExistence type="predicted"/>
<dbReference type="Proteomes" id="UP000422764">
    <property type="component" value="Chromosome"/>
</dbReference>
<evidence type="ECO:0000313" key="2">
    <source>
        <dbReference type="Proteomes" id="UP000422764"/>
    </source>
</evidence>
<keyword evidence="2" id="KW-1185">Reference proteome</keyword>
<evidence type="ECO:0000313" key="1">
    <source>
        <dbReference type="EMBL" id="QGU95854.1"/>
    </source>
</evidence>
<organism evidence="1 2">
    <name type="scientific">Clostridium bovifaecis</name>
    <dbReference type="NCBI Taxonomy" id="2184719"/>
    <lineage>
        <taxon>Bacteria</taxon>
        <taxon>Bacillati</taxon>
        <taxon>Bacillota</taxon>
        <taxon>Clostridia</taxon>
        <taxon>Eubacteriales</taxon>
        <taxon>Clostridiaceae</taxon>
        <taxon>Clostridium</taxon>
    </lineage>
</organism>
<accession>A0A6I6F3T8</accession>
<reference evidence="1 2" key="1">
    <citation type="submission" date="2019-12" db="EMBL/GenBank/DDBJ databases">
        <title>Genome sequenceing of Clostridium bovifaecis.</title>
        <authorList>
            <person name="Yao Y."/>
        </authorList>
    </citation>
    <scope>NUCLEOTIDE SEQUENCE [LARGE SCALE GENOMIC DNA]</scope>
    <source>
        <strain evidence="1 2">BXX</strain>
    </source>
</reference>
<protein>
    <recommendedName>
        <fullName evidence="3">DUF4878 domain-containing protein</fullName>
    </recommendedName>
</protein>
<dbReference type="PROSITE" id="PS51257">
    <property type="entry name" value="PROKAR_LIPOPROTEIN"/>
    <property type="match status" value="1"/>
</dbReference>
<name>A0A6I6F3T8_9CLOT</name>
<evidence type="ECO:0008006" key="3">
    <source>
        <dbReference type="Google" id="ProtNLM"/>
    </source>
</evidence>